<evidence type="ECO:0000256" key="3">
    <source>
        <dbReference type="ARBA" id="ARBA00022989"/>
    </source>
</evidence>
<feature type="transmembrane region" description="Helical" evidence="6">
    <location>
        <begin position="472"/>
        <end position="496"/>
    </location>
</feature>
<evidence type="ECO:0000313" key="8">
    <source>
        <dbReference type="EMBL" id="KAF2500492.1"/>
    </source>
</evidence>
<accession>A0A6A6R7Y6</accession>
<evidence type="ECO:0000256" key="6">
    <source>
        <dbReference type="SAM" id="Phobius"/>
    </source>
</evidence>
<dbReference type="Proteomes" id="UP000799750">
    <property type="component" value="Unassembled WGS sequence"/>
</dbReference>
<dbReference type="SUPFAM" id="SSF103473">
    <property type="entry name" value="MFS general substrate transporter"/>
    <property type="match status" value="1"/>
</dbReference>
<feature type="region of interest" description="Disordered" evidence="5">
    <location>
        <begin position="1"/>
        <end position="67"/>
    </location>
</feature>
<dbReference type="PANTHER" id="PTHR23501:SF198">
    <property type="entry name" value="AZOLE RESISTANCE PROTEIN 1-RELATED"/>
    <property type="match status" value="1"/>
</dbReference>
<reference evidence="8" key="1">
    <citation type="journal article" date="2020" name="Stud. Mycol.">
        <title>101 Dothideomycetes genomes: a test case for predicting lifestyles and emergence of pathogens.</title>
        <authorList>
            <person name="Haridas S."/>
            <person name="Albert R."/>
            <person name="Binder M."/>
            <person name="Bloem J."/>
            <person name="Labutti K."/>
            <person name="Salamov A."/>
            <person name="Andreopoulos B."/>
            <person name="Baker S."/>
            <person name="Barry K."/>
            <person name="Bills G."/>
            <person name="Bluhm B."/>
            <person name="Cannon C."/>
            <person name="Castanera R."/>
            <person name="Culley D."/>
            <person name="Daum C."/>
            <person name="Ezra D."/>
            <person name="Gonzalez J."/>
            <person name="Henrissat B."/>
            <person name="Kuo A."/>
            <person name="Liang C."/>
            <person name="Lipzen A."/>
            <person name="Lutzoni F."/>
            <person name="Magnuson J."/>
            <person name="Mondo S."/>
            <person name="Nolan M."/>
            <person name="Ohm R."/>
            <person name="Pangilinan J."/>
            <person name="Park H.-J."/>
            <person name="Ramirez L."/>
            <person name="Alfaro M."/>
            <person name="Sun H."/>
            <person name="Tritt A."/>
            <person name="Yoshinaga Y."/>
            <person name="Zwiers L.-H."/>
            <person name="Turgeon B."/>
            <person name="Goodwin S."/>
            <person name="Spatafora J."/>
            <person name="Crous P."/>
            <person name="Grigoriev I."/>
        </authorList>
    </citation>
    <scope>NUCLEOTIDE SEQUENCE</scope>
    <source>
        <strain evidence="8">CBS 269.34</strain>
    </source>
</reference>
<feature type="transmembrane region" description="Helical" evidence="6">
    <location>
        <begin position="382"/>
        <end position="401"/>
    </location>
</feature>
<proteinExistence type="predicted"/>
<comment type="subcellular location">
    <subcellularLocation>
        <location evidence="1">Membrane</location>
        <topology evidence="1">Multi-pass membrane protein</topology>
    </subcellularLocation>
</comment>
<dbReference type="InterPro" id="IPR036259">
    <property type="entry name" value="MFS_trans_sf"/>
</dbReference>
<protein>
    <submittedName>
        <fullName evidence="8">Putative MFS toxin efflux pump</fullName>
    </submittedName>
</protein>
<feature type="compositionally biased region" description="Basic and acidic residues" evidence="5">
    <location>
        <begin position="38"/>
        <end position="50"/>
    </location>
</feature>
<evidence type="ECO:0000256" key="1">
    <source>
        <dbReference type="ARBA" id="ARBA00004141"/>
    </source>
</evidence>
<gene>
    <name evidence="8" type="ORF">BU16DRAFT_523259</name>
</gene>
<dbReference type="InterPro" id="IPR020846">
    <property type="entry name" value="MFS_dom"/>
</dbReference>
<evidence type="ECO:0000256" key="4">
    <source>
        <dbReference type="ARBA" id="ARBA00023136"/>
    </source>
</evidence>
<dbReference type="PROSITE" id="PS50850">
    <property type="entry name" value="MFS"/>
    <property type="match status" value="1"/>
</dbReference>
<feature type="domain" description="Major facilitator superfamily (MFS) profile" evidence="7">
    <location>
        <begin position="82"/>
        <end position="574"/>
    </location>
</feature>
<feature type="transmembrane region" description="Helical" evidence="6">
    <location>
        <begin position="308"/>
        <end position="329"/>
    </location>
</feature>
<keyword evidence="3 6" id="KW-1133">Transmembrane helix</keyword>
<feature type="transmembrane region" description="Helical" evidence="6">
    <location>
        <begin position="237"/>
        <end position="257"/>
    </location>
</feature>
<dbReference type="FunFam" id="1.20.1720.10:FF:000012">
    <property type="entry name" value="MFS toxin efflux pump (AflT)"/>
    <property type="match status" value="1"/>
</dbReference>
<feature type="transmembrane region" description="Helical" evidence="6">
    <location>
        <begin position="439"/>
        <end position="460"/>
    </location>
</feature>
<feature type="transmembrane region" description="Helical" evidence="6">
    <location>
        <begin position="277"/>
        <end position="296"/>
    </location>
</feature>
<dbReference type="Pfam" id="PF07690">
    <property type="entry name" value="MFS_1"/>
    <property type="match status" value="1"/>
</dbReference>
<dbReference type="InterPro" id="IPR011701">
    <property type="entry name" value="MFS"/>
</dbReference>
<dbReference type="PANTHER" id="PTHR23501">
    <property type="entry name" value="MAJOR FACILITATOR SUPERFAMILY"/>
    <property type="match status" value="1"/>
</dbReference>
<dbReference type="CDD" id="cd17502">
    <property type="entry name" value="MFS_Azr1_MDR_like"/>
    <property type="match status" value="1"/>
</dbReference>
<keyword evidence="9" id="KW-1185">Reference proteome</keyword>
<dbReference type="AlphaFoldDB" id="A0A6A6R7Y6"/>
<sequence length="587" mass="62150">MGEAPSPKVEAQVPDYEKSELEPSVLGESKSAAVSSLHDNDNDISKETAAHVENGSDLADEEKAEPVDETAGHVTGIKLVTLIIALCLAVFLVALDQTIIATAIPKITDHFKSISDIGWYGSAYFLTSTSLQPSFGRIYKVFDIKTVFLIAIGVFELGSLICAVAPSSTALIVGRAIAGMGVGGIFSGGLVIIAHSLPLHQRPMVFGAFGAMWGLASIAGPLLGGVFTQEVSWRWCFYINLPIGAFSAAVVIFVLHLPRNPEDSNKKYIDRIKELDLIGASILVPGIIMLLLAVQWGGNTYPWNSGHIIGLFVGAGLMLILFVASQIYLGDKATIPPRILKQRTVASAAGFVFFFGGGIFVLMYYLPLYLQAVKGSSPTKSGIQILPLMLASVLTSILAGVYCQVVGAYAPVIIFSAALMTVGAGLISTFEVDTVFGKWFGYQIVTGLGAGVGFNVPLVAVQTVLPMEDIPIGTVTVMFFQSLGGALFIAVGQSVFQNGFIKGLAEHASTLPPKLMINTGATAIRGVLKDIGQEGQLHNVLVAYTAGLKDTYRVVVAVCAVAFLCTCFIEWRSVKKGPGREVVVPGG</sequence>
<dbReference type="Gene3D" id="1.20.1250.20">
    <property type="entry name" value="MFS general substrate transporter like domains"/>
    <property type="match status" value="1"/>
</dbReference>
<dbReference type="EMBL" id="MU004183">
    <property type="protein sequence ID" value="KAF2500492.1"/>
    <property type="molecule type" value="Genomic_DNA"/>
</dbReference>
<feature type="transmembrane region" description="Helical" evidence="6">
    <location>
        <begin position="79"/>
        <end position="105"/>
    </location>
</feature>
<dbReference type="GO" id="GO:0022857">
    <property type="term" value="F:transmembrane transporter activity"/>
    <property type="evidence" value="ECO:0007669"/>
    <property type="project" value="InterPro"/>
</dbReference>
<feature type="transmembrane region" description="Helical" evidence="6">
    <location>
        <begin position="205"/>
        <end position="225"/>
    </location>
</feature>
<evidence type="ECO:0000256" key="5">
    <source>
        <dbReference type="SAM" id="MobiDB-lite"/>
    </source>
</evidence>
<feature type="transmembrane region" description="Helical" evidence="6">
    <location>
        <begin position="172"/>
        <end position="193"/>
    </location>
</feature>
<evidence type="ECO:0000256" key="2">
    <source>
        <dbReference type="ARBA" id="ARBA00022692"/>
    </source>
</evidence>
<keyword evidence="2 6" id="KW-0812">Transmembrane</keyword>
<dbReference type="Gene3D" id="1.20.1720.10">
    <property type="entry name" value="Multidrug resistance protein D"/>
    <property type="match status" value="1"/>
</dbReference>
<organism evidence="8 9">
    <name type="scientific">Lophium mytilinum</name>
    <dbReference type="NCBI Taxonomy" id="390894"/>
    <lineage>
        <taxon>Eukaryota</taxon>
        <taxon>Fungi</taxon>
        <taxon>Dikarya</taxon>
        <taxon>Ascomycota</taxon>
        <taxon>Pezizomycotina</taxon>
        <taxon>Dothideomycetes</taxon>
        <taxon>Pleosporomycetidae</taxon>
        <taxon>Mytilinidiales</taxon>
        <taxon>Mytilinidiaceae</taxon>
        <taxon>Lophium</taxon>
    </lineage>
</organism>
<feature type="transmembrane region" description="Helical" evidence="6">
    <location>
        <begin position="551"/>
        <end position="571"/>
    </location>
</feature>
<dbReference type="GO" id="GO:0005886">
    <property type="term" value="C:plasma membrane"/>
    <property type="evidence" value="ECO:0007669"/>
    <property type="project" value="TreeGrafter"/>
</dbReference>
<evidence type="ECO:0000259" key="7">
    <source>
        <dbReference type="PROSITE" id="PS50850"/>
    </source>
</evidence>
<keyword evidence="4 6" id="KW-0472">Membrane</keyword>
<feature type="transmembrane region" description="Helical" evidence="6">
    <location>
        <begin position="350"/>
        <end position="370"/>
    </location>
</feature>
<feature type="transmembrane region" description="Helical" evidence="6">
    <location>
        <begin position="408"/>
        <end position="427"/>
    </location>
</feature>
<feature type="transmembrane region" description="Helical" evidence="6">
    <location>
        <begin position="147"/>
        <end position="166"/>
    </location>
</feature>
<dbReference type="PRINTS" id="PR01036">
    <property type="entry name" value="TCRTETB"/>
</dbReference>
<dbReference type="FunFam" id="1.20.1250.20:FF:000196">
    <property type="entry name" value="MFS toxin efflux pump (AflT)"/>
    <property type="match status" value="1"/>
</dbReference>
<evidence type="ECO:0000313" key="9">
    <source>
        <dbReference type="Proteomes" id="UP000799750"/>
    </source>
</evidence>
<name>A0A6A6R7Y6_9PEZI</name>
<dbReference type="OrthoDB" id="10021397at2759"/>